<protein>
    <submittedName>
        <fullName evidence="6">Ribosomal-protein-S18p-alanine acetyltransferase</fullName>
        <ecNumber evidence="6">2.3.1.128</ecNumber>
    </submittedName>
</protein>
<evidence type="ECO:0000256" key="3">
    <source>
        <dbReference type="ARBA" id="ARBA00022679"/>
    </source>
</evidence>
<keyword evidence="2" id="KW-0963">Cytoplasm</keyword>
<dbReference type="InterPro" id="IPR006464">
    <property type="entry name" value="AcTrfase_RimI/Ard1"/>
</dbReference>
<dbReference type="PANTHER" id="PTHR43420">
    <property type="entry name" value="ACETYLTRANSFERASE"/>
    <property type="match status" value="1"/>
</dbReference>
<dbReference type="NCBIfam" id="TIGR01575">
    <property type="entry name" value="rimI"/>
    <property type="match status" value="1"/>
</dbReference>
<dbReference type="AlphaFoldDB" id="A0A6J4VHF4"/>
<keyword evidence="3 6" id="KW-0808">Transferase</keyword>
<name>A0A6J4VHF4_9CYAN</name>
<keyword evidence="4 6" id="KW-0012">Acyltransferase</keyword>
<dbReference type="InterPro" id="IPR016181">
    <property type="entry name" value="Acyl_CoA_acyltransferase"/>
</dbReference>
<evidence type="ECO:0000256" key="4">
    <source>
        <dbReference type="ARBA" id="ARBA00023315"/>
    </source>
</evidence>
<dbReference type="InterPro" id="IPR050680">
    <property type="entry name" value="YpeA/RimI_acetyltransf"/>
</dbReference>
<dbReference type="Pfam" id="PF00583">
    <property type="entry name" value="Acetyltransf_1"/>
    <property type="match status" value="1"/>
</dbReference>
<dbReference type="PANTHER" id="PTHR43420:SF44">
    <property type="entry name" value="ACETYLTRANSFERASE YPEA"/>
    <property type="match status" value="1"/>
</dbReference>
<dbReference type="PROSITE" id="PS51186">
    <property type="entry name" value="GNAT"/>
    <property type="match status" value="1"/>
</dbReference>
<dbReference type="EC" id="2.3.1.128" evidence="6"/>
<evidence type="ECO:0000256" key="1">
    <source>
        <dbReference type="ARBA" id="ARBA00005395"/>
    </source>
</evidence>
<dbReference type="EMBL" id="CADCWO010000145">
    <property type="protein sequence ID" value="CAA9578927.1"/>
    <property type="molecule type" value="Genomic_DNA"/>
</dbReference>
<evidence type="ECO:0000259" key="5">
    <source>
        <dbReference type="PROSITE" id="PS51186"/>
    </source>
</evidence>
<evidence type="ECO:0000256" key="2">
    <source>
        <dbReference type="ARBA" id="ARBA00022490"/>
    </source>
</evidence>
<accession>A0A6J4VHF4</accession>
<organism evidence="6">
    <name type="scientific">uncultured Synechococcales cyanobacterium</name>
    <dbReference type="NCBI Taxonomy" id="1936017"/>
    <lineage>
        <taxon>Bacteria</taxon>
        <taxon>Bacillati</taxon>
        <taxon>Cyanobacteriota</taxon>
        <taxon>Cyanophyceae</taxon>
        <taxon>Synechococcales</taxon>
        <taxon>environmental samples</taxon>
    </lineage>
</organism>
<dbReference type="InterPro" id="IPR000182">
    <property type="entry name" value="GNAT_dom"/>
</dbReference>
<feature type="domain" description="N-acetyltransferase" evidence="5">
    <location>
        <begin position="24"/>
        <end position="188"/>
    </location>
</feature>
<reference evidence="6" key="1">
    <citation type="submission" date="2020-02" db="EMBL/GenBank/DDBJ databases">
        <authorList>
            <person name="Meier V. D."/>
        </authorList>
    </citation>
    <scope>NUCLEOTIDE SEQUENCE</scope>
    <source>
        <strain evidence="6">AVDCRST_MAG81</strain>
    </source>
</reference>
<gene>
    <name evidence="6" type="ORF">AVDCRST_MAG81-2697</name>
</gene>
<proteinExistence type="inferred from homology"/>
<dbReference type="GO" id="GO:0008080">
    <property type="term" value="F:N-acetyltransferase activity"/>
    <property type="evidence" value="ECO:0007669"/>
    <property type="project" value="InterPro"/>
</dbReference>
<dbReference type="Gene3D" id="3.40.630.30">
    <property type="match status" value="1"/>
</dbReference>
<comment type="similarity">
    <text evidence="1">Belongs to the acetyltransferase family. RimI subfamily.</text>
</comment>
<dbReference type="SUPFAM" id="SSF55729">
    <property type="entry name" value="Acyl-CoA N-acyltransferases (Nat)"/>
    <property type="match status" value="1"/>
</dbReference>
<sequence length="233" mass="26233">MLPSVQFSAYGFWLTQPKTALIPLQLKPLEAQLLAAALEIDFQCFGGLWTLDGYQRELNSPNSQLIGLTQPATIFPGAAKQSQPLKQRLLAEELLGFGCLWSILSEAHITILAVRPNYQRQGLGQALLQALLATAWQQKLEWATLEVRVSNQPALSLYHKFGFQEVGRRRRYYPDTGEDAVILWHSGIQNPTFEQTLTQWRQQVDAELVCRGWSLERYLPCFSSGSACPISNI</sequence>
<evidence type="ECO:0000313" key="6">
    <source>
        <dbReference type="EMBL" id="CAA9578927.1"/>
    </source>
</evidence>